<feature type="compositionally biased region" description="Polar residues" evidence="1">
    <location>
        <begin position="315"/>
        <end position="326"/>
    </location>
</feature>
<feature type="compositionally biased region" description="Basic and acidic residues" evidence="1">
    <location>
        <begin position="342"/>
        <end position="352"/>
    </location>
</feature>
<feature type="region of interest" description="Disordered" evidence="1">
    <location>
        <begin position="1"/>
        <end position="23"/>
    </location>
</feature>
<feature type="region of interest" description="Disordered" evidence="1">
    <location>
        <begin position="295"/>
        <end position="352"/>
    </location>
</feature>
<gene>
    <name evidence="2" type="ORF">TWF481_000332</name>
</gene>
<evidence type="ECO:0000256" key="1">
    <source>
        <dbReference type="SAM" id="MobiDB-lite"/>
    </source>
</evidence>
<evidence type="ECO:0000313" key="3">
    <source>
        <dbReference type="Proteomes" id="UP001370758"/>
    </source>
</evidence>
<protein>
    <submittedName>
        <fullName evidence="2">Uncharacterized protein</fullName>
    </submittedName>
</protein>
<reference evidence="2 3" key="1">
    <citation type="submission" date="2023-08" db="EMBL/GenBank/DDBJ databases">
        <authorList>
            <person name="Palmer J.M."/>
        </authorList>
    </citation>
    <scope>NUCLEOTIDE SEQUENCE [LARGE SCALE GENOMIC DNA]</scope>
    <source>
        <strain evidence="2 3">TWF481</strain>
    </source>
</reference>
<name>A0AAV9WPI0_9PEZI</name>
<dbReference type="EMBL" id="JAVHJL010000001">
    <property type="protein sequence ID" value="KAK6511415.1"/>
    <property type="molecule type" value="Genomic_DNA"/>
</dbReference>
<feature type="region of interest" description="Disordered" evidence="1">
    <location>
        <begin position="879"/>
        <end position="899"/>
    </location>
</feature>
<feature type="region of interest" description="Disordered" evidence="1">
    <location>
        <begin position="228"/>
        <end position="263"/>
    </location>
</feature>
<dbReference type="Proteomes" id="UP001370758">
    <property type="component" value="Unassembled WGS sequence"/>
</dbReference>
<comment type="caution">
    <text evidence="2">The sequence shown here is derived from an EMBL/GenBank/DDBJ whole genome shotgun (WGS) entry which is preliminary data.</text>
</comment>
<accession>A0AAV9WPI0</accession>
<keyword evidence="3" id="KW-1185">Reference proteome</keyword>
<feature type="region of interest" description="Disordered" evidence="1">
    <location>
        <begin position="47"/>
        <end position="79"/>
    </location>
</feature>
<feature type="compositionally biased region" description="Basic and acidic residues" evidence="1">
    <location>
        <begin position="295"/>
        <end position="314"/>
    </location>
</feature>
<proteinExistence type="predicted"/>
<evidence type="ECO:0000313" key="2">
    <source>
        <dbReference type="EMBL" id="KAK6511415.1"/>
    </source>
</evidence>
<organism evidence="2 3">
    <name type="scientific">Arthrobotrys musiformis</name>
    <dbReference type="NCBI Taxonomy" id="47236"/>
    <lineage>
        <taxon>Eukaryota</taxon>
        <taxon>Fungi</taxon>
        <taxon>Dikarya</taxon>
        <taxon>Ascomycota</taxon>
        <taxon>Pezizomycotina</taxon>
        <taxon>Orbiliomycetes</taxon>
        <taxon>Orbiliales</taxon>
        <taxon>Orbiliaceae</taxon>
        <taxon>Arthrobotrys</taxon>
    </lineage>
</organism>
<sequence>MATRNNYPGAPREEEEELSKATPNLHIASPIPWRPLPPDLGVAYPVDQIPVPEGTRYSPTPFFAPRQSTSPMPLVQDPNLYTPSYPYQLNYRPQTRGSEPETFDQAFFRQGPRTVDPSQPDQTPIGQVSSQSFPMFSPEGPLDAYQQGYAFQQQIPREYQPYMGERRQGDPLQREQWIGPTGQLYPDTSGYGSQYGTVGWDAQSDFDDRSSVHSYLHEREAFVNTPEMENPFLSSRGKARSDTEGGIRQLYRPENYSNFTKKIQHADNSSFAFPPKQRQEADTRFTPSILSHRVEMDAQHPHPDRSQDDRDRTPTRSAKSEQQNNKLWEFMPRPSTVHGRPFRPEKENEVEQQETKSVSEAEIAKEPSFQTPEAVAALKAEARRRIQEQFKAQVAKKLEESQRVIEPTSITNTAYATLKRLGLLVHPALQLGLLHDKVDTRNIHEKFQELVQSIRMEETKQMDLHLRLSERLLLDLNLTGATLLYSEGKTPKIIETPFYLMGIPMPEPYGAYPNEEAIPPKHPEKNQPVPFRPKSAPLSPYTMTREIQLRTGEYYHRPRSAYHDKNLLFPGYEYVGGGTEGRDFHFKPNPKHWRLPDDFQKNYPSAARWEEIAIIKTYHQALIVQQHLYLSFVNLGQIFFTDWMYFLVAKEREALLVRAFSLTMKMSSDDRHEWVDKEWTELTDEEREKRASRIPEAYDPTLKFDLSDYRKVDENKFPVPFGRDMFKGITININESPSSLPKDSPESSMANYSLFCHELHPYHLGRDPALLGAIFDQCLISPDLAQFTEIKDQNELGENYFWKPAMSVKDPRKIILGEELERYLPFMPGIPLGHNLLERVKADRTLFYSAFFYNILTAWRDYRDEKVWFYGNGTPHRYDPNKPPENLGHPKSKFPKGEKWTDGSEIEKHVGHLQQLIDVLNLGIFVERWVPEGDPVKEKEPELESWFGAKRGTVNQRAPSPRMRGWTKYWNRKGD</sequence>
<feature type="region of interest" description="Disordered" evidence="1">
    <location>
        <begin position="951"/>
        <end position="975"/>
    </location>
</feature>
<dbReference type="AlphaFoldDB" id="A0AAV9WPI0"/>